<dbReference type="GO" id="GO:0004252">
    <property type="term" value="F:serine-type endopeptidase activity"/>
    <property type="evidence" value="ECO:0007669"/>
    <property type="project" value="TreeGrafter"/>
</dbReference>
<evidence type="ECO:0000259" key="2">
    <source>
        <dbReference type="Pfam" id="PF00326"/>
    </source>
</evidence>
<reference evidence="3 4" key="1">
    <citation type="submission" date="2015-04" db="EMBL/GenBank/DDBJ databases">
        <title>Whole genome shotgun sequence of Sphingomonas changbaiensis NBRC 104936.</title>
        <authorList>
            <person name="Katano-Makiyama Y."/>
            <person name="Hosoyama A."/>
            <person name="Hashimoto M."/>
            <person name="Noguchi M."/>
            <person name="Tsuchikane K."/>
            <person name="Ohji S."/>
            <person name="Yamazoe A."/>
            <person name="Ichikawa N."/>
            <person name="Kimura A."/>
            <person name="Fujita N."/>
        </authorList>
    </citation>
    <scope>NUCLEOTIDE SEQUENCE [LARGE SCALE GENOMIC DNA]</scope>
    <source>
        <strain evidence="3 4">NBRC 104936</strain>
    </source>
</reference>
<dbReference type="Gene3D" id="3.40.50.1820">
    <property type="entry name" value="alpha/beta hydrolase"/>
    <property type="match status" value="1"/>
</dbReference>
<proteinExistence type="predicted"/>
<evidence type="ECO:0000256" key="1">
    <source>
        <dbReference type="ARBA" id="ARBA00022801"/>
    </source>
</evidence>
<accession>A0A0E9MTV8</accession>
<dbReference type="InterPro" id="IPR001375">
    <property type="entry name" value="Peptidase_S9_cat"/>
</dbReference>
<dbReference type="SUPFAM" id="SSF82171">
    <property type="entry name" value="DPP6 N-terminal domain-like"/>
    <property type="match status" value="1"/>
</dbReference>
<name>A0A0E9MTV8_9SPHN</name>
<dbReference type="OrthoDB" id="1094230at2"/>
<keyword evidence="1" id="KW-0378">Hydrolase</keyword>
<dbReference type="GO" id="GO:0006508">
    <property type="term" value="P:proteolysis"/>
    <property type="evidence" value="ECO:0007669"/>
    <property type="project" value="InterPro"/>
</dbReference>
<dbReference type="PANTHER" id="PTHR42776">
    <property type="entry name" value="SERINE PEPTIDASE S9 FAMILY MEMBER"/>
    <property type="match status" value="1"/>
</dbReference>
<organism evidence="3 4">
    <name type="scientific">Sphingomonas changbaiensis NBRC 104936</name>
    <dbReference type="NCBI Taxonomy" id="1219043"/>
    <lineage>
        <taxon>Bacteria</taxon>
        <taxon>Pseudomonadati</taxon>
        <taxon>Pseudomonadota</taxon>
        <taxon>Alphaproteobacteria</taxon>
        <taxon>Sphingomonadales</taxon>
        <taxon>Sphingomonadaceae</taxon>
        <taxon>Sphingomonas</taxon>
    </lineage>
</organism>
<dbReference type="STRING" id="1219043.SCH01S_48_02320"/>
<evidence type="ECO:0000313" key="3">
    <source>
        <dbReference type="EMBL" id="GAO40570.1"/>
    </source>
</evidence>
<dbReference type="Pfam" id="PF00326">
    <property type="entry name" value="Peptidase_S9"/>
    <property type="match status" value="1"/>
</dbReference>
<dbReference type="InterPro" id="IPR029058">
    <property type="entry name" value="AB_hydrolase_fold"/>
</dbReference>
<dbReference type="AlphaFoldDB" id="A0A0E9MTV8"/>
<dbReference type="RefSeq" id="WP_046349331.1">
    <property type="nucleotide sequence ID" value="NZ_BBWU01000048.1"/>
</dbReference>
<dbReference type="Gene3D" id="2.120.10.30">
    <property type="entry name" value="TolB, C-terminal domain"/>
    <property type="match status" value="1"/>
</dbReference>
<dbReference type="PANTHER" id="PTHR42776:SF27">
    <property type="entry name" value="DIPEPTIDYL PEPTIDASE FAMILY MEMBER 6"/>
    <property type="match status" value="1"/>
</dbReference>
<sequence>MTQAPEVPLIERAKLFGNPVKAQGRISPDGRWLSWLAPRDGVMNLWLAPASGAGDARPMTAEKARPISQYLWAADSRALLYVQDKAGDENFLLYRVDIESGADTCLTPFENTRVVIVGTSVTKRDRILVGLNNRDPQWHDVHELDLATGALTEIMRGDGFAGFLADDSLTLRIAVRPNADGGMDFFRVDGGAVAAEPFAATTLDDALTTQPAGFTTDGGTLYWIDSRGRNTAALVAEDMPTGKRTVLAEDSRADIGHVLTHPSTGIAEAYAVDYLTKEWVGLDQAIGATLERLKQLLSGDVEVSSRTEDDRKWTVAVDPITGPPAVYLYDRDTEALDLFYISRPELEHAPLVPMRPVEIAARDGLTLISYLSLPYVSDVKRSGIPDAPLPMVLLVHGGPWARDRHGYNPYHQWLANRGYAVLSVNFRGSTGFGKSFISAGDLQWGAKMHDDLLDAVAWAIDRGIAQADRIAIMGGSYGGYATLAGLTFTPDVFACGVDIVGPSNLETLLQTIPPYWKPLIEQFHQRMGNPETADGLRLLRDRSPLHKADRIRRPLLIGQGANDPRVKQAESDQIVSAMKERNIPVSYVLFPDEGHGFARPENNIAFNAIAEEFLAANLGGRFEPPGETIAASTAQFLTQAR</sequence>
<dbReference type="SUPFAM" id="SSF53474">
    <property type="entry name" value="alpha/beta-Hydrolases"/>
    <property type="match status" value="1"/>
</dbReference>
<dbReference type="InterPro" id="IPR011042">
    <property type="entry name" value="6-blade_b-propeller_TolB-like"/>
</dbReference>
<gene>
    <name evidence="3" type="ORF">SCH01S_48_02320</name>
</gene>
<comment type="caution">
    <text evidence="3">The sequence shown here is derived from an EMBL/GenBank/DDBJ whole genome shotgun (WGS) entry which is preliminary data.</text>
</comment>
<protein>
    <submittedName>
        <fullName evidence="3">Peptidase S9 family protein</fullName>
    </submittedName>
</protein>
<evidence type="ECO:0000313" key="4">
    <source>
        <dbReference type="Proteomes" id="UP000033202"/>
    </source>
</evidence>
<dbReference type="Proteomes" id="UP000033202">
    <property type="component" value="Unassembled WGS sequence"/>
</dbReference>
<feature type="domain" description="Peptidase S9 prolyl oligopeptidase catalytic" evidence="2">
    <location>
        <begin position="411"/>
        <end position="620"/>
    </location>
</feature>
<keyword evidence="4" id="KW-1185">Reference proteome</keyword>
<dbReference type="EMBL" id="BBWU01000048">
    <property type="protein sequence ID" value="GAO40570.1"/>
    <property type="molecule type" value="Genomic_DNA"/>
</dbReference>